<sequence length="1049" mass="116398">MKMKLVGILGGAVLASMVAYGSDDADLLFNPTPQDVGVEVTVAAVIHVNDDDDQSVGELNYEVHDFEHAPSKGDDDLFEVKLNAHAGKSDALVVLHTRKGKSLLRADVGPWFWPTKDKRGEQVTSLSWPVPAGTVFHKVLYIEGVRNSSEKRDVAFQAEIVAPAIHVDGIYYDDAHVWSNLAETSVYQVDLDVDSSNDNYNEVDGFEGESGEREDAIEASDAVEEGTSYPRPGKIVVAQGARDSDSDGLPDFADGFSIEGIDQGIPENVTDIYFTPVRVELPTPFDPIEASVTFHYGPVCEPRLSENGIGLVPTKDEREPDAVVIRKPGLRLWRHDAVGRSSGKSVPEGDFIEPGTSIKWSDLDMDQDRVAVLYVDYVASPSIDGLGRQVISVEASEGEAVAMDEIVITTTTLDLAVDANRDGKVRFPGDLSSDGCAPDLTAPHRPLCFWLNHDQDSPTKSLWWEDIDPETVPVKARDSDDLKIKTTRDLEDFARLDLMVEGLEPMLVSGDLLLGLEWKDLVNDSKPSIRLFRNSSNVGDDSYLKTHTGAAAQLASEHYSSALIGYQGSGLVEPKEGPVDYVFPPGFWQGIDAHGRAHLLFEGVRWGRGSLRLVLMDRDGTVVGEGGSLWLMLMPVDCYYERVHARPAIASMPEPHGQYKIHRSYDFPFVKGVDLALYWPDQHKGYAHGYDVEESGNSFFETYGEEPQHIVFVHGIKMKVHHVKSYTASCYKRLWWAGYRGRLSVFRWTTPVSGADIYNTGEFNAWHNGAALAAYVDFLKKRLGRDGNVGIIAHSLGNAVVGGALRAGMTVNSYLMMEAAVPMSCFHSADELLDGGDSLEGRYERMLLEAEANKPSARVLSDGGYRGVLFGFDGQIVGKWVNYYNPLDFWLATGKTKNAGVLVHWLQNQVRYKPNDLLLKGVYKYFPDRPVGDRARFGPDGDQVYRWLWESARPVYDLYESLSFTSRSLTRAMGAQFPAHENGDPLPPGGEAVNLEKEYHFGSGRPDHSGQFQRDIQQLYSDDDGNRYKFPLYHRMLNDLMMSNVQTEK</sequence>
<evidence type="ECO:0000313" key="2">
    <source>
        <dbReference type="Proteomes" id="UP000475117"/>
    </source>
</evidence>
<dbReference type="SUPFAM" id="SSF53474">
    <property type="entry name" value="alpha/beta-Hydrolases"/>
    <property type="match status" value="1"/>
</dbReference>
<proteinExistence type="predicted"/>
<name>A0A6B3L1B3_9BACT</name>
<dbReference type="Gene3D" id="3.40.50.1820">
    <property type="entry name" value="alpha/beta hydrolase"/>
    <property type="match status" value="1"/>
</dbReference>
<protein>
    <recommendedName>
        <fullName evidence="3">Alpha/beta hydrolase</fullName>
    </recommendedName>
</protein>
<dbReference type="RefSeq" id="WP_164361801.1">
    <property type="nucleotide sequence ID" value="NZ_CP066776.1"/>
</dbReference>
<organism evidence="1 2">
    <name type="scientific">Sulfuriroseicoccus oceanibius</name>
    <dbReference type="NCBI Taxonomy" id="2707525"/>
    <lineage>
        <taxon>Bacteria</taxon>
        <taxon>Pseudomonadati</taxon>
        <taxon>Verrucomicrobiota</taxon>
        <taxon>Verrucomicrobiia</taxon>
        <taxon>Verrucomicrobiales</taxon>
        <taxon>Verrucomicrobiaceae</taxon>
        <taxon>Sulfuriroseicoccus</taxon>
    </lineage>
</organism>
<evidence type="ECO:0000313" key="1">
    <source>
        <dbReference type="EMBL" id="QQL43819.1"/>
    </source>
</evidence>
<reference evidence="1 2" key="1">
    <citation type="submission" date="2020-12" db="EMBL/GenBank/DDBJ databases">
        <title>Sulforoseuscoccus oceanibium gen. nov., sp. nov., a representative of the phylum Verrucomicrobia with special cytoplasmic membrane, and proposal of Sulforoseuscoccusaceae fam. nov.</title>
        <authorList>
            <person name="Xi F."/>
        </authorList>
    </citation>
    <scope>NUCLEOTIDE SEQUENCE [LARGE SCALE GENOMIC DNA]</scope>
    <source>
        <strain evidence="1 2">T37</strain>
    </source>
</reference>
<dbReference type="InterPro" id="IPR029058">
    <property type="entry name" value="AB_hydrolase_fold"/>
</dbReference>
<dbReference type="Proteomes" id="UP000475117">
    <property type="component" value="Chromosome"/>
</dbReference>
<dbReference type="EMBL" id="CP066776">
    <property type="protein sequence ID" value="QQL43819.1"/>
    <property type="molecule type" value="Genomic_DNA"/>
</dbReference>
<accession>A0A6B3L1B3</accession>
<dbReference type="AlphaFoldDB" id="A0A6B3L1B3"/>
<evidence type="ECO:0008006" key="3">
    <source>
        <dbReference type="Google" id="ProtNLM"/>
    </source>
</evidence>
<gene>
    <name evidence="1" type="ORF">G3M56_007900</name>
</gene>
<keyword evidence="2" id="KW-1185">Reference proteome</keyword>
<dbReference type="KEGG" id="soa:G3M56_007900"/>